<dbReference type="Gene3D" id="3.10.50.10">
    <property type="match status" value="1"/>
</dbReference>
<sequence length="921" mass="102620">MGLAFYTHTFTASSTSCISPGCLFDAGGPAEPYTDAVGVISNPEIIRKLSGKISSGDLDKTAAIKTLKFGSTYQDTSDGKFSKQLQDATGYKSKGVTTFNSTKSLGGGIFIETSENEANSDVSDDQCRWTNCGLECPSGWAKVRRQDSDDKTALMTDDTGCDDNSERTFCCPPGAQPKCEWQFFNNGHCIPGCGPTSGMEIGSSGAKCTGSDFAQTACCKGDTPGLDVYRQYKWYGLEKECARDDGDNPCGWDPTYDSLLTDSWDGSGDQHCYDSKGNSGMRPLCENTRDETRPHFSNCVWSDDYYVGDSTIVSTGTCNSNCPKGKVKVALQSKNNKCGKGTSAYCCDVTASYDFTDIDDDDMEAVIKEWAKNPTCPKLTGLEGDKLSSRSPDNITQDVSEQLSDLAKRQGLHRVPPSKAIVLIVQKLMELPKSSRATRKMQALITKYFVPIWPHLTGAYIAGRLWELRDDVSTLLAAWNFVCNMDAEEEKAKEKDEGTGSSTDLLMCHIPSLDIYDPGSLEDPRDQPDTSEVMDIFGPIGDLGGISDLVFPFNEMKWSSEWSEDSALEERAPGIGKPRPFKALCPDKKTFYNYESEPYRNGDKGEVLANLNGDHKMYYVNTYNGDCFSCTIEDDGKPNDGKKWVSEHILELQTINMFIEYSMGVKRKLRDRKTDNGISIKAPVKPKQFADLPCSLWMVEFEKGFPAWNKIYPDTPRKSLFTLLGSVTNAVHMVNAESKFNGHKARIWDFNEPVANGKWNKKYAPITKKAALHAFEQLQLVEQVFGYLTKPAVKQKLQAAYKDVKNFPDDFEELYREEHPKTPVLGLSKMWTRFMQEVTGLMQQWTKDWVKYRAGKMVENWLDEFNKREAAVTAATGMAAGVVSKAVSLRDEAKKILEDAKKHQSWHAGFIDVFDPIFMFQ</sequence>
<protein>
    <submittedName>
        <fullName evidence="1">Uncharacterized protein</fullName>
    </submittedName>
</protein>
<dbReference type="SUPFAM" id="SSF54556">
    <property type="entry name" value="Chitinase insertion domain"/>
    <property type="match status" value="1"/>
</dbReference>
<dbReference type="Proteomes" id="UP000320707">
    <property type="component" value="Unassembled WGS sequence"/>
</dbReference>
<comment type="caution">
    <text evidence="1">The sequence shown here is derived from an EMBL/GenBank/DDBJ whole genome shotgun (WGS) entry which is preliminary data.</text>
</comment>
<gene>
    <name evidence="1" type="ORF">Focb16_v002095</name>
</gene>
<name>A0A559L6D7_FUSOC</name>
<organism evidence="1 2">
    <name type="scientific">Fusarium oxysporum f. sp. cubense</name>
    <dbReference type="NCBI Taxonomy" id="61366"/>
    <lineage>
        <taxon>Eukaryota</taxon>
        <taxon>Fungi</taxon>
        <taxon>Dikarya</taxon>
        <taxon>Ascomycota</taxon>
        <taxon>Pezizomycotina</taxon>
        <taxon>Sordariomycetes</taxon>
        <taxon>Hypocreomycetidae</taxon>
        <taxon>Hypocreales</taxon>
        <taxon>Nectriaceae</taxon>
        <taxon>Fusarium</taxon>
        <taxon>Fusarium oxysporum species complex</taxon>
    </lineage>
</organism>
<evidence type="ECO:0000313" key="1">
    <source>
        <dbReference type="EMBL" id="TVY68504.1"/>
    </source>
</evidence>
<accession>A0A559L6D7</accession>
<evidence type="ECO:0000313" key="2">
    <source>
        <dbReference type="Proteomes" id="UP000320707"/>
    </source>
</evidence>
<reference evidence="1 2" key="1">
    <citation type="journal article" date="2019" name="Microbiol. Resour. Announc.">
        <title>High-quality draft genome sequence of Fusarium oxysporum f. sp. cubense strain 160527, a causal agent of Panama disease.</title>
        <authorList>
            <person name="Asai S."/>
            <person name="Ayukawa Y."/>
            <person name="Gan P."/>
            <person name="Masuda S."/>
            <person name="Komatsu K."/>
            <person name="Shirasu K."/>
            <person name="Arie T."/>
        </authorList>
    </citation>
    <scope>NUCLEOTIDE SEQUENCE [LARGE SCALE GENOMIC DNA]</scope>
    <source>
        <strain evidence="1 2">160527</strain>
    </source>
</reference>
<proteinExistence type="predicted"/>
<dbReference type="AlphaFoldDB" id="A0A559L6D7"/>
<dbReference type="EMBL" id="SRMI01000006">
    <property type="protein sequence ID" value="TVY68504.1"/>
    <property type="molecule type" value="Genomic_DNA"/>
</dbReference>
<dbReference type="InterPro" id="IPR029070">
    <property type="entry name" value="Chitinase_insertion_sf"/>
</dbReference>